<protein>
    <recommendedName>
        <fullName evidence="3">PF03932 family protein CutC</fullName>
    </recommendedName>
</protein>
<dbReference type="PANTHER" id="PTHR12598">
    <property type="entry name" value="COPPER HOMEOSTASIS PROTEIN CUTC"/>
    <property type="match status" value="1"/>
</dbReference>
<dbReference type="EMBL" id="FODJ01000003">
    <property type="protein sequence ID" value="SEO02446.1"/>
    <property type="molecule type" value="Genomic_DNA"/>
</dbReference>
<evidence type="ECO:0000313" key="4">
    <source>
        <dbReference type="EMBL" id="SEO02446.1"/>
    </source>
</evidence>
<dbReference type="Gene3D" id="3.20.20.380">
    <property type="entry name" value="Copper homeostasis (CutC) domain"/>
    <property type="match status" value="1"/>
</dbReference>
<dbReference type="RefSeq" id="WP_342708155.1">
    <property type="nucleotide sequence ID" value="NZ_FODJ01000003.1"/>
</dbReference>
<organism evidence="4 5">
    <name type="scientific">Amphibacillus marinus</name>
    <dbReference type="NCBI Taxonomy" id="872970"/>
    <lineage>
        <taxon>Bacteria</taxon>
        <taxon>Bacillati</taxon>
        <taxon>Bacillota</taxon>
        <taxon>Bacilli</taxon>
        <taxon>Bacillales</taxon>
        <taxon>Bacillaceae</taxon>
        <taxon>Amphibacillus</taxon>
    </lineage>
</organism>
<name>A0A1H8LCA8_9BACI</name>
<evidence type="ECO:0000313" key="5">
    <source>
        <dbReference type="Proteomes" id="UP000199300"/>
    </source>
</evidence>
<dbReference type="STRING" id="872970.SAMN04488134_103150"/>
<dbReference type="Pfam" id="PF03932">
    <property type="entry name" value="CutC"/>
    <property type="match status" value="1"/>
</dbReference>
<dbReference type="HAMAP" id="MF_00795">
    <property type="entry name" value="CutC"/>
    <property type="match status" value="1"/>
</dbReference>
<proteinExistence type="inferred from homology"/>
<dbReference type="InterPro" id="IPR036822">
    <property type="entry name" value="CutC-like_dom_sf"/>
</dbReference>
<dbReference type="GO" id="GO:0005507">
    <property type="term" value="F:copper ion binding"/>
    <property type="evidence" value="ECO:0007669"/>
    <property type="project" value="TreeGrafter"/>
</dbReference>
<dbReference type="FunFam" id="3.20.20.380:FF:000003">
    <property type="entry name" value="Copper homeostasis protein CutC"/>
    <property type="match status" value="1"/>
</dbReference>
<evidence type="ECO:0000256" key="3">
    <source>
        <dbReference type="HAMAP-Rule" id="MF_00795"/>
    </source>
</evidence>
<accession>A0A1H8LCA8</accession>
<comment type="caution">
    <text evidence="3">Once thought to be involved in copper homeostasis, experiments in E.coli have shown this is not the case.</text>
</comment>
<dbReference type="Proteomes" id="UP000199300">
    <property type="component" value="Unassembled WGS sequence"/>
</dbReference>
<sequence>MESHVIKEFCAENLTNIPAAIKAGAKRIELCDNLAVGGTTPSYGVLKKTIELAHQADVTVMTMIRPRGGNFAYCKAEIEMMANDIQMCLQLGSDGVVLGCLKKDWIDEDATSYLINKSAGMAITFHMAFDELSIENQFRAIDWLAANKVSRILTHGGSPECSIEENFPHLKDLIEYAANRIIILPGAGITYHNVENVLDVLQVDEAHGTKIVKLSS</sequence>
<evidence type="ECO:0000256" key="2">
    <source>
        <dbReference type="ARBA" id="ARBA00022490"/>
    </source>
</evidence>
<gene>
    <name evidence="3" type="primary">cutC</name>
    <name evidence="4" type="ORF">SAMN04488134_103150</name>
</gene>
<keyword evidence="2 3" id="KW-0963">Cytoplasm</keyword>
<evidence type="ECO:0000256" key="1">
    <source>
        <dbReference type="ARBA" id="ARBA00007768"/>
    </source>
</evidence>
<comment type="similarity">
    <text evidence="1 3">Belongs to the CutC family.</text>
</comment>
<dbReference type="InterPro" id="IPR005627">
    <property type="entry name" value="CutC-like"/>
</dbReference>
<keyword evidence="5" id="KW-1185">Reference proteome</keyword>
<dbReference type="PANTHER" id="PTHR12598:SF0">
    <property type="entry name" value="COPPER HOMEOSTASIS PROTEIN CUTC HOMOLOG"/>
    <property type="match status" value="1"/>
</dbReference>
<dbReference type="AlphaFoldDB" id="A0A1H8LCA8"/>
<dbReference type="SUPFAM" id="SSF110395">
    <property type="entry name" value="CutC-like"/>
    <property type="match status" value="1"/>
</dbReference>
<reference evidence="4 5" key="1">
    <citation type="submission" date="2016-10" db="EMBL/GenBank/DDBJ databases">
        <authorList>
            <person name="de Groot N.N."/>
        </authorList>
    </citation>
    <scope>NUCLEOTIDE SEQUENCE [LARGE SCALE GENOMIC DNA]</scope>
    <source>
        <strain evidence="4 5">CGMCC 1.10434</strain>
    </source>
</reference>
<comment type="subcellular location">
    <subcellularLocation>
        <location evidence="3">Cytoplasm</location>
    </subcellularLocation>
</comment>
<dbReference type="GO" id="GO:0005737">
    <property type="term" value="C:cytoplasm"/>
    <property type="evidence" value="ECO:0007669"/>
    <property type="project" value="UniProtKB-SubCell"/>
</dbReference>